<dbReference type="EMBL" id="KI517809">
    <property type="protein sequence ID" value="ESQ30603.1"/>
    <property type="molecule type" value="Genomic_DNA"/>
</dbReference>
<keyword evidence="2" id="KW-1185">Reference proteome</keyword>
<dbReference type="Gramene" id="ESQ30603">
    <property type="protein sequence ID" value="ESQ30603"/>
    <property type="gene ID" value="EUTSA_v10011906mg"/>
</dbReference>
<evidence type="ECO:0000313" key="1">
    <source>
        <dbReference type="EMBL" id="ESQ30603.1"/>
    </source>
</evidence>
<organism evidence="1 2">
    <name type="scientific">Eutrema salsugineum</name>
    <name type="common">Saltwater cress</name>
    <name type="synonym">Sisymbrium salsugineum</name>
    <dbReference type="NCBI Taxonomy" id="72664"/>
    <lineage>
        <taxon>Eukaryota</taxon>
        <taxon>Viridiplantae</taxon>
        <taxon>Streptophyta</taxon>
        <taxon>Embryophyta</taxon>
        <taxon>Tracheophyta</taxon>
        <taxon>Spermatophyta</taxon>
        <taxon>Magnoliopsida</taxon>
        <taxon>eudicotyledons</taxon>
        <taxon>Gunneridae</taxon>
        <taxon>Pentapetalae</taxon>
        <taxon>rosids</taxon>
        <taxon>malvids</taxon>
        <taxon>Brassicales</taxon>
        <taxon>Brassicaceae</taxon>
        <taxon>Eutremeae</taxon>
        <taxon>Eutrema</taxon>
    </lineage>
</organism>
<protein>
    <submittedName>
        <fullName evidence="1">Uncharacterized protein</fullName>
    </submittedName>
</protein>
<gene>
    <name evidence="1" type="ORF">EUTSA_v10011906mg</name>
</gene>
<evidence type="ECO:0000313" key="2">
    <source>
        <dbReference type="Proteomes" id="UP000030689"/>
    </source>
</evidence>
<dbReference type="AlphaFoldDB" id="V4KTB6"/>
<proteinExistence type="predicted"/>
<sequence length="81" mass="9573">MLIGKNPDHGSQEESLTADYNSIDITRKKNLKTKNKRRRRRRTLEPKKISLSLSSSYRSKIKTVLSRIVRIWNAGRFIRLF</sequence>
<dbReference type="KEGG" id="eus:EUTSA_v10011906mg"/>
<dbReference type="Proteomes" id="UP000030689">
    <property type="component" value="Unassembled WGS sequence"/>
</dbReference>
<accession>V4KTB6</accession>
<reference evidence="1 2" key="1">
    <citation type="journal article" date="2013" name="Front. Plant Sci.">
        <title>The Reference Genome of the Halophytic Plant Eutrema salsugineum.</title>
        <authorList>
            <person name="Yang R."/>
            <person name="Jarvis D.E."/>
            <person name="Chen H."/>
            <person name="Beilstein M.A."/>
            <person name="Grimwood J."/>
            <person name="Jenkins J."/>
            <person name="Shu S."/>
            <person name="Prochnik S."/>
            <person name="Xin M."/>
            <person name="Ma C."/>
            <person name="Schmutz J."/>
            <person name="Wing R.A."/>
            <person name="Mitchell-Olds T."/>
            <person name="Schumaker K.S."/>
            <person name="Wang X."/>
        </authorList>
    </citation>
    <scope>NUCLEOTIDE SEQUENCE [LARGE SCALE GENOMIC DNA]</scope>
</reference>
<name>V4KTB6_EUTSA</name>